<evidence type="ECO:0000313" key="1">
    <source>
        <dbReference type="EMBL" id="MFC4540053.1"/>
    </source>
</evidence>
<proteinExistence type="predicted"/>
<organism evidence="1 2">
    <name type="scientific">Chromohalobacter sarecensis</name>
    <dbReference type="NCBI Taxonomy" id="245294"/>
    <lineage>
        <taxon>Bacteria</taxon>
        <taxon>Pseudomonadati</taxon>
        <taxon>Pseudomonadota</taxon>
        <taxon>Gammaproteobacteria</taxon>
        <taxon>Oceanospirillales</taxon>
        <taxon>Halomonadaceae</taxon>
        <taxon>Chromohalobacter</taxon>
    </lineage>
</organism>
<accession>A0ABV9D5P3</accession>
<comment type="caution">
    <text evidence="1">The sequence shown here is derived from an EMBL/GenBank/DDBJ whole genome shotgun (WGS) entry which is preliminary data.</text>
</comment>
<evidence type="ECO:0000313" key="2">
    <source>
        <dbReference type="Proteomes" id="UP001596030"/>
    </source>
</evidence>
<sequence length="229" mass="26141">MLKAKIVNLRIGKSLDGLVEALSHYYYSSEQEKGFEIFEYDKSSLKAKFVKKVIYSELVVDPYGDESEVETIRFEECVFSIFSHDDCFFLVVYNPPRTLKSLISSLSDAIRTGVYVRTIEVDISGFLSALGESAELEVDSIDRLQAKKIVVNESSRADIVFTSAKNAFEDAVSFLKNKEFFIGKVRIQLHTGYRRGRMEVSSSASFGCSEKIFDEVLNFFLLYLRTQDW</sequence>
<name>A0ABV9D5P3_9GAMM</name>
<protein>
    <submittedName>
        <fullName evidence="1">Uncharacterized protein</fullName>
    </submittedName>
</protein>
<dbReference type="RefSeq" id="WP_246969155.1">
    <property type="nucleotide sequence ID" value="NZ_JAKGAN010000002.1"/>
</dbReference>
<dbReference type="EMBL" id="JBHSEU010000021">
    <property type="protein sequence ID" value="MFC4540053.1"/>
    <property type="molecule type" value="Genomic_DNA"/>
</dbReference>
<reference evidence="2" key="1">
    <citation type="journal article" date="2019" name="Int. J. Syst. Evol. Microbiol.">
        <title>The Global Catalogue of Microorganisms (GCM) 10K type strain sequencing project: providing services to taxonomists for standard genome sequencing and annotation.</title>
        <authorList>
            <consortium name="The Broad Institute Genomics Platform"/>
            <consortium name="The Broad Institute Genome Sequencing Center for Infectious Disease"/>
            <person name="Wu L."/>
            <person name="Ma J."/>
        </authorList>
    </citation>
    <scope>NUCLEOTIDE SEQUENCE [LARGE SCALE GENOMIC DNA]</scope>
    <source>
        <strain evidence="2">CGMCC 1.12121</strain>
    </source>
</reference>
<gene>
    <name evidence="1" type="ORF">ACFO0U_14865</name>
</gene>
<dbReference type="Proteomes" id="UP001596030">
    <property type="component" value="Unassembled WGS sequence"/>
</dbReference>
<keyword evidence="2" id="KW-1185">Reference proteome</keyword>